<protein>
    <recommendedName>
        <fullName evidence="8">7-carboxy-7-deazaguanine synthase</fullName>
        <shortName evidence="8">CDG synthase</shortName>
        <ecNumber evidence="8">4.3.99.3</ecNumber>
    </recommendedName>
    <alternativeName>
        <fullName evidence="8">Queuosine biosynthesis protein QueE</fullName>
    </alternativeName>
</protein>
<dbReference type="PANTHER" id="PTHR42836:SF1">
    <property type="entry name" value="7-CARBOXY-7-DEAZAGUANINE SYNTHASE"/>
    <property type="match status" value="1"/>
</dbReference>
<keyword evidence="5 8" id="KW-0408">Iron</keyword>
<comment type="similarity">
    <text evidence="8">Belongs to the radical SAM superfamily. 7-carboxy-7-deazaguanine synthase family.</text>
</comment>
<dbReference type="GO" id="GO:0016829">
    <property type="term" value="F:lyase activity"/>
    <property type="evidence" value="ECO:0007669"/>
    <property type="project" value="UniProtKB-KW"/>
</dbReference>
<dbReference type="InterPro" id="IPR007197">
    <property type="entry name" value="rSAM"/>
</dbReference>
<evidence type="ECO:0000259" key="9">
    <source>
        <dbReference type="PROSITE" id="PS51918"/>
    </source>
</evidence>
<dbReference type="InterPro" id="IPR027609">
    <property type="entry name" value="rSAM_QueE_proteobac"/>
</dbReference>
<accession>A0ABV8CPL6</accession>
<evidence type="ECO:0000256" key="4">
    <source>
        <dbReference type="ARBA" id="ARBA00022842"/>
    </source>
</evidence>
<dbReference type="PANTHER" id="PTHR42836">
    <property type="entry name" value="7-CARBOXY-7-DEAZAGUANINE SYNTHASE"/>
    <property type="match status" value="1"/>
</dbReference>
<keyword evidence="11" id="KW-1185">Reference proteome</keyword>
<dbReference type="EMBL" id="JBHSAF010000014">
    <property type="protein sequence ID" value="MFC3914048.1"/>
    <property type="molecule type" value="Genomic_DNA"/>
</dbReference>
<feature type="domain" description="Radical SAM core" evidence="9">
    <location>
        <begin position="18"/>
        <end position="223"/>
    </location>
</feature>
<evidence type="ECO:0000256" key="2">
    <source>
        <dbReference type="ARBA" id="ARBA00022691"/>
    </source>
</evidence>
<feature type="binding site" evidence="8">
    <location>
        <position position="92"/>
    </location>
    <ligand>
        <name>substrate</name>
    </ligand>
</feature>
<comment type="cofactor">
    <cofactor evidence="8">
        <name>S-adenosyl-L-methionine</name>
        <dbReference type="ChEBI" id="CHEBI:59789"/>
    </cofactor>
    <text evidence="8">Binds 1 S-adenosyl-L-methionine per subunit.</text>
</comment>
<evidence type="ECO:0000256" key="1">
    <source>
        <dbReference type="ARBA" id="ARBA00022485"/>
    </source>
</evidence>
<feature type="binding site" evidence="8">
    <location>
        <begin position="136"/>
        <end position="138"/>
    </location>
    <ligand>
        <name>S-adenosyl-L-methionine</name>
        <dbReference type="ChEBI" id="CHEBI:59789"/>
    </ligand>
</feature>
<comment type="cofactor">
    <cofactor evidence="8">
        <name>[4Fe-4S] cluster</name>
        <dbReference type="ChEBI" id="CHEBI:49883"/>
    </cofactor>
    <text evidence="8">Binds 1 [4Fe-4S] cluster. The cluster is coordinated with 3 cysteines and an exchangeable S-adenosyl-L-methionine.</text>
</comment>
<comment type="catalytic activity">
    <reaction evidence="8">
        <text>6-carboxy-5,6,7,8-tetrahydropterin + H(+) = 7-carboxy-7-carbaguanine + NH4(+)</text>
        <dbReference type="Rhea" id="RHEA:27974"/>
        <dbReference type="ChEBI" id="CHEBI:15378"/>
        <dbReference type="ChEBI" id="CHEBI:28938"/>
        <dbReference type="ChEBI" id="CHEBI:61032"/>
        <dbReference type="ChEBI" id="CHEBI:61036"/>
        <dbReference type="EC" id="4.3.99.3"/>
    </reaction>
</comment>
<feature type="binding site" evidence="8">
    <location>
        <position position="31"/>
    </location>
    <ligand>
        <name>[4Fe-4S] cluster</name>
        <dbReference type="ChEBI" id="CHEBI:49883"/>
        <note>4Fe-4S-S-AdoMet</note>
    </ligand>
</feature>
<feature type="binding site" evidence="8">
    <location>
        <position position="40"/>
    </location>
    <ligand>
        <name>Mg(2+)</name>
        <dbReference type="ChEBI" id="CHEBI:18420"/>
    </ligand>
</feature>
<feature type="binding site" evidence="8">
    <location>
        <position position="94"/>
    </location>
    <ligand>
        <name>S-adenosyl-L-methionine</name>
        <dbReference type="ChEBI" id="CHEBI:59789"/>
    </ligand>
</feature>
<feature type="binding site" evidence="8">
    <location>
        <begin position="12"/>
        <end position="14"/>
    </location>
    <ligand>
        <name>substrate</name>
    </ligand>
</feature>
<name>A0ABV8CPL6_9GAMM</name>
<dbReference type="NCBIfam" id="TIGR04322">
    <property type="entry name" value="rSAM_QueE_Ecoli"/>
    <property type="match status" value="1"/>
</dbReference>
<keyword evidence="2 8" id="KW-0949">S-adenosyl-L-methionine</keyword>
<feature type="binding site" evidence="8">
    <location>
        <begin position="37"/>
        <end position="39"/>
    </location>
    <ligand>
        <name>S-adenosyl-L-methionine</name>
        <dbReference type="ChEBI" id="CHEBI:59789"/>
    </ligand>
</feature>
<dbReference type="InterPro" id="IPR058240">
    <property type="entry name" value="rSAM_sf"/>
</dbReference>
<evidence type="ECO:0000256" key="8">
    <source>
        <dbReference type="HAMAP-Rule" id="MF_00917"/>
    </source>
</evidence>
<evidence type="ECO:0000256" key="3">
    <source>
        <dbReference type="ARBA" id="ARBA00022723"/>
    </source>
</evidence>
<dbReference type="Proteomes" id="UP001595692">
    <property type="component" value="Unassembled WGS sequence"/>
</dbReference>
<dbReference type="InterPro" id="IPR013785">
    <property type="entry name" value="Aldolase_TIM"/>
</dbReference>
<feature type="binding site" evidence="8">
    <location>
        <position position="35"/>
    </location>
    <ligand>
        <name>[4Fe-4S] cluster</name>
        <dbReference type="ChEBI" id="CHEBI:49883"/>
        <note>4Fe-4S-S-AdoMet</note>
    </ligand>
</feature>
<evidence type="ECO:0000256" key="5">
    <source>
        <dbReference type="ARBA" id="ARBA00023004"/>
    </source>
</evidence>
<comment type="function">
    <text evidence="8">Catalyzes the complex heterocyclic radical-mediated conversion of 6-carboxy-5,6,7,8-tetrahydropterin (CPH4) to 7-carboxy-7-deazaguanine (CDG), a step common to the biosynthetic pathways of all 7-deazapurine-containing compounds.</text>
</comment>
<keyword evidence="6 8" id="KW-0411">Iron-sulfur</keyword>
<keyword evidence="1 8" id="KW-0004">4Fe-4S</keyword>
<evidence type="ECO:0000256" key="6">
    <source>
        <dbReference type="ARBA" id="ARBA00023014"/>
    </source>
</evidence>
<dbReference type="SUPFAM" id="SSF102114">
    <property type="entry name" value="Radical SAM enzymes"/>
    <property type="match status" value="1"/>
</dbReference>
<comment type="pathway">
    <text evidence="8">Purine metabolism; 7-cyano-7-deazaguanine biosynthesis.</text>
</comment>
<keyword evidence="8" id="KW-0671">Queuosine biosynthesis</keyword>
<dbReference type="HAMAP" id="MF_00917">
    <property type="entry name" value="QueE"/>
    <property type="match status" value="1"/>
</dbReference>
<sequence>MRYPVNEIFQSIQGEGYFTGVPAVFVRLQGCPVGCSWCDTRHTWTLDPQLEVTPERLVGRSNCSSSWCKMTPQQILGSIRHLGYSAKHIVLTGGEPCQYDLLPLTIALIDAGFTIQIETSGTFPVEADPGCWVTLSPKIGMKGGFEVLDSVLAMAQEIKHPVAMEKHIQQLDALLARCPQPHNKVICLQPISQQPRATALAVQICIERNWRLSVQMHKYLHLD</sequence>
<keyword evidence="4 8" id="KW-0460">Magnesium</keyword>
<feature type="binding site" evidence="8">
    <location>
        <position position="27"/>
    </location>
    <ligand>
        <name>substrate</name>
    </ligand>
</feature>
<keyword evidence="3 8" id="KW-0479">Metal-binding</keyword>
<dbReference type="PROSITE" id="PS51918">
    <property type="entry name" value="RADICAL_SAM"/>
    <property type="match status" value="1"/>
</dbReference>
<dbReference type="RefSeq" id="WP_377153909.1">
    <property type="nucleotide sequence ID" value="NZ_JBHSAF010000014.1"/>
</dbReference>
<feature type="binding site" evidence="8">
    <location>
        <position position="38"/>
    </location>
    <ligand>
        <name>[4Fe-4S] cluster</name>
        <dbReference type="ChEBI" id="CHEBI:49883"/>
        <note>4Fe-4S-S-AdoMet</note>
    </ligand>
</feature>
<reference evidence="11" key="1">
    <citation type="journal article" date="2019" name="Int. J. Syst. Evol. Microbiol.">
        <title>The Global Catalogue of Microorganisms (GCM) 10K type strain sequencing project: providing services to taxonomists for standard genome sequencing and annotation.</title>
        <authorList>
            <consortium name="The Broad Institute Genomics Platform"/>
            <consortium name="The Broad Institute Genome Sequencing Center for Infectious Disease"/>
            <person name="Wu L."/>
            <person name="Ma J."/>
        </authorList>
    </citation>
    <scope>NUCLEOTIDE SEQUENCE [LARGE SCALE GENOMIC DNA]</scope>
    <source>
        <strain evidence="11">CCUG 54939</strain>
    </source>
</reference>
<evidence type="ECO:0000256" key="7">
    <source>
        <dbReference type="ARBA" id="ARBA00023239"/>
    </source>
</evidence>
<comment type="caution">
    <text evidence="10">The sequence shown here is derived from an EMBL/GenBank/DDBJ whole genome shotgun (WGS) entry which is preliminary data.</text>
</comment>
<dbReference type="PIRSF" id="PIRSF000370">
    <property type="entry name" value="QueE"/>
    <property type="match status" value="1"/>
</dbReference>
<proteinExistence type="inferred from homology"/>
<dbReference type="Gene3D" id="3.20.20.70">
    <property type="entry name" value="Aldolase class I"/>
    <property type="match status" value="1"/>
</dbReference>
<comment type="cofactor">
    <cofactor evidence="8">
        <name>Mg(2+)</name>
        <dbReference type="ChEBI" id="CHEBI:18420"/>
    </cofactor>
</comment>
<comment type="subunit">
    <text evidence="8">Homodimer.</text>
</comment>
<comment type="caution">
    <text evidence="8">Lacks conserved residue(s) required for the propagation of feature annotation.</text>
</comment>
<evidence type="ECO:0000313" key="11">
    <source>
        <dbReference type="Proteomes" id="UP001595692"/>
    </source>
</evidence>
<keyword evidence="7 8" id="KW-0456">Lyase</keyword>
<dbReference type="SFLD" id="SFLDS00029">
    <property type="entry name" value="Radical_SAM"/>
    <property type="match status" value="1"/>
</dbReference>
<dbReference type="InterPro" id="IPR024924">
    <property type="entry name" value="7-CO-7-deazaguanine_synth-like"/>
</dbReference>
<evidence type="ECO:0000313" key="10">
    <source>
        <dbReference type="EMBL" id="MFC3914048.1"/>
    </source>
</evidence>
<dbReference type="EC" id="4.3.99.3" evidence="8"/>
<organism evidence="10 11">
    <name type="scientific">Pseudaeromonas sharmana</name>
    <dbReference type="NCBI Taxonomy" id="328412"/>
    <lineage>
        <taxon>Bacteria</taxon>
        <taxon>Pseudomonadati</taxon>
        <taxon>Pseudomonadota</taxon>
        <taxon>Gammaproteobacteria</taxon>
        <taxon>Aeromonadales</taxon>
        <taxon>Aeromonadaceae</taxon>
        <taxon>Pseudaeromonas</taxon>
    </lineage>
</organism>
<gene>
    <name evidence="8 10" type="primary">queE</name>
    <name evidence="10" type="ORF">ACFOSS_11285</name>
</gene>